<dbReference type="Proteomes" id="UP001151760">
    <property type="component" value="Unassembled WGS sequence"/>
</dbReference>
<reference evidence="2" key="1">
    <citation type="journal article" date="2022" name="Int. J. Mol. Sci.">
        <title>Draft Genome of Tanacetum Coccineum: Genomic Comparison of Closely Related Tanacetum-Family Plants.</title>
        <authorList>
            <person name="Yamashiro T."/>
            <person name="Shiraishi A."/>
            <person name="Nakayama K."/>
            <person name="Satake H."/>
        </authorList>
    </citation>
    <scope>NUCLEOTIDE SEQUENCE</scope>
</reference>
<protein>
    <recommendedName>
        <fullName evidence="4">Reverse transcriptase Ty1/copia-type domain-containing protein</fullName>
    </recommendedName>
</protein>
<gene>
    <name evidence="2" type="ORF">Tco_1032720</name>
</gene>
<feature type="region of interest" description="Disordered" evidence="1">
    <location>
        <begin position="775"/>
        <end position="794"/>
    </location>
</feature>
<keyword evidence="3" id="KW-1185">Reference proteome</keyword>
<proteinExistence type="predicted"/>
<sequence length="794" mass="90773">MGILYKSMEVQLKVGFKQLGPGVETRIHDVHNERRVWFEVELQGAHKDREAEVFQVSNDDTAVAQRRLKDKQPEEKTNTDCLVNEKEMECHTGWKIKTGNALDSCHQRKSSDNRNDYYWEYTPGEFNLKELGEAKKILGMEIIKDRSRKILRVSQSGYISKILNNFRIDIGKSVQMPLGGHFKLSLKDCPVRDCDVERMSKVSYANAVGSLMYLMSCMSTGMCYKLEGNATTRGGSFYYRVGVYGPYEGCEGSYLTKGTLGRVLEAKTVEVLKVGTEHNAADALTKVVKHRKARWEYCTKAWRFKVGFKQLGPGVETGIHEVHDEKRVSFEVELQGAHGDREAEVFQVSNDDTAVAQRWLEDKQPKEKTNTDCLVYTTMYEEWGRQTFGCYRDTVAEWAEDTTRSTYLVNRSPSSVIRFKKHIDMLEFFGWLASIKQGMLEPIKVKCIFLGYHESKVGDKLWRLDDVTSKVVLYRNMGFNESGEYKKTFIGYGVDTSSVHVLQGVEFEVEPQEDHTFEVEAHVNVDHVAGSHETQTQDLIDYHSARDREQHSSRELFGYREDSNEATFAVAAVEKIYAHESLTFNDTLFVSESDDGDGYYWEVYTRHSIMPLEGNLSGDCDVEKNDKRTCFVDSDYAMGRSITMYGFMIQGCAKSWKANYRVLGESQLKGTHSGLKRSSLLVYCSDKQYGSSHHGRKGVSVPALTKDHEGNKIQYADPKQEFQSSRQHFKTLSLDELRSPDFDLFSNQEEYLKEEVAETMAETIEQYMSKTQADYGSGVARPKIEDRDNFKLKG</sequence>
<dbReference type="EMBL" id="BQNB010018352">
    <property type="protein sequence ID" value="GJT73434.1"/>
    <property type="molecule type" value="Genomic_DNA"/>
</dbReference>
<reference evidence="2" key="2">
    <citation type="submission" date="2022-01" db="EMBL/GenBank/DDBJ databases">
        <authorList>
            <person name="Yamashiro T."/>
            <person name="Shiraishi A."/>
            <person name="Satake H."/>
            <person name="Nakayama K."/>
        </authorList>
    </citation>
    <scope>NUCLEOTIDE SEQUENCE</scope>
</reference>
<evidence type="ECO:0008006" key="4">
    <source>
        <dbReference type="Google" id="ProtNLM"/>
    </source>
</evidence>
<accession>A0ABQ5GCV0</accession>
<feature type="compositionally biased region" description="Basic and acidic residues" evidence="1">
    <location>
        <begin position="782"/>
        <end position="794"/>
    </location>
</feature>
<evidence type="ECO:0000256" key="1">
    <source>
        <dbReference type="SAM" id="MobiDB-lite"/>
    </source>
</evidence>
<name>A0ABQ5GCV0_9ASTR</name>
<evidence type="ECO:0000313" key="3">
    <source>
        <dbReference type="Proteomes" id="UP001151760"/>
    </source>
</evidence>
<evidence type="ECO:0000313" key="2">
    <source>
        <dbReference type="EMBL" id="GJT73434.1"/>
    </source>
</evidence>
<organism evidence="2 3">
    <name type="scientific">Tanacetum coccineum</name>
    <dbReference type="NCBI Taxonomy" id="301880"/>
    <lineage>
        <taxon>Eukaryota</taxon>
        <taxon>Viridiplantae</taxon>
        <taxon>Streptophyta</taxon>
        <taxon>Embryophyta</taxon>
        <taxon>Tracheophyta</taxon>
        <taxon>Spermatophyta</taxon>
        <taxon>Magnoliopsida</taxon>
        <taxon>eudicotyledons</taxon>
        <taxon>Gunneridae</taxon>
        <taxon>Pentapetalae</taxon>
        <taxon>asterids</taxon>
        <taxon>campanulids</taxon>
        <taxon>Asterales</taxon>
        <taxon>Asteraceae</taxon>
        <taxon>Asteroideae</taxon>
        <taxon>Anthemideae</taxon>
        <taxon>Anthemidinae</taxon>
        <taxon>Tanacetum</taxon>
    </lineage>
</organism>
<comment type="caution">
    <text evidence="2">The sequence shown here is derived from an EMBL/GenBank/DDBJ whole genome shotgun (WGS) entry which is preliminary data.</text>
</comment>